<keyword evidence="2 4" id="KW-0732">Signal</keyword>
<dbReference type="Pfam" id="PF13458">
    <property type="entry name" value="Peripla_BP_6"/>
    <property type="match status" value="1"/>
</dbReference>
<gene>
    <name evidence="6" type="ORF">DSM104329_03373</name>
</gene>
<dbReference type="EMBL" id="CP087164">
    <property type="protein sequence ID" value="UGS36961.1"/>
    <property type="molecule type" value="Genomic_DNA"/>
</dbReference>
<name>A0A9E7C118_9ACTN</name>
<evidence type="ECO:0000256" key="1">
    <source>
        <dbReference type="ARBA" id="ARBA00010062"/>
    </source>
</evidence>
<feature type="domain" description="Leucine-binding protein" evidence="5">
    <location>
        <begin position="102"/>
        <end position="394"/>
    </location>
</feature>
<dbReference type="AlphaFoldDB" id="A0A9E7C118"/>
<evidence type="ECO:0000259" key="5">
    <source>
        <dbReference type="Pfam" id="PF13458"/>
    </source>
</evidence>
<sequence length="452" mass="47373">MKDDHALRRWSRVLVAVLAGCALLAGVAACGSNSSTSTSASTSAATSAGTSASTTATAPAESGDASQTANNRPVKKASGTPIKTMTITSLDSQGPVYPNISITAKAYEQWINNHGGIAGAPLQVTVCDEHGKPTDASACARQAVQDKVVAVVGSFSFLGTNIMPALEKAQIPVFGECCPITPPQWTSDISFPMGTQPLYGVGLVKRAVEDGCKNINAVIIDGAQGFLPPMENAMKAYGMKFGKTVILPPTAQDQSPQVAEATGGGADCVIMIVSETPYIAWNQAWVQSGTKARMYGPQGNLDNVSIKGLGNALDGNIIGGMYPDLATTPWAVYRQALKDANADPNQDYNSLGGMGTWAAYTGFTQIAEAIPGAPQSINAKTYLAQAAKTTNLDTKGMVPVIDFTKPWTENPPFKRLFNRTVVFSTIKDGKVVPLTTEFEDVSDLALGKKPSQ</sequence>
<dbReference type="Proteomes" id="UP001162834">
    <property type="component" value="Chromosome"/>
</dbReference>
<dbReference type="InterPro" id="IPR051010">
    <property type="entry name" value="BCAA_transport"/>
</dbReference>
<keyword evidence="7" id="KW-1185">Reference proteome</keyword>
<accession>A0A9E7C118</accession>
<feature type="signal peptide" evidence="4">
    <location>
        <begin position="1"/>
        <end position="28"/>
    </location>
</feature>
<dbReference type="SUPFAM" id="SSF53822">
    <property type="entry name" value="Periplasmic binding protein-like I"/>
    <property type="match status" value="1"/>
</dbReference>
<dbReference type="KEGG" id="sbae:DSM104329_03373"/>
<dbReference type="InterPro" id="IPR028081">
    <property type="entry name" value="Leu-bd"/>
</dbReference>
<comment type="similarity">
    <text evidence="1">Belongs to the leucine-binding protein family.</text>
</comment>
<evidence type="ECO:0000256" key="4">
    <source>
        <dbReference type="SAM" id="SignalP"/>
    </source>
</evidence>
<evidence type="ECO:0000256" key="2">
    <source>
        <dbReference type="ARBA" id="ARBA00022729"/>
    </source>
</evidence>
<proteinExistence type="inferred from homology"/>
<evidence type="ECO:0000313" key="7">
    <source>
        <dbReference type="Proteomes" id="UP001162834"/>
    </source>
</evidence>
<organism evidence="6 7">
    <name type="scientific">Capillimicrobium parvum</name>
    <dbReference type="NCBI Taxonomy" id="2884022"/>
    <lineage>
        <taxon>Bacteria</taxon>
        <taxon>Bacillati</taxon>
        <taxon>Actinomycetota</taxon>
        <taxon>Thermoleophilia</taxon>
        <taxon>Solirubrobacterales</taxon>
        <taxon>Capillimicrobiaceae</taxon>
        <taxon>Capillimicrobium</taxon>
    </lineage>
</organism>
<feature type="compositionally biased region" description="Low complexity" evidence="3">
    <location>
        <begin position="38"/>
        <end position="60"/>
    </location>
</feature>
<dbReference type="PROSITE" id="PS51257">
    <property type="entry name" value="PROKAR_LIPOPROTEIN"/>
    <property type="match status" value="1"/>
</dbReference>
<evidence type="ECO:0000313" key="6">
    <source>
        <dbReference type="EMBL" id="UGS36961.1"/>
    </source>
</evidence>
<dbReference type="PANTHER" id="PTHR30483:SF6">
    <property type="entry name" value="PERIPLASMIC BINDING PROTEIN OF ABC TRANSPORTER FOR NATURAL AMINO ACIDS"/>
    <property type="match status" value="1"/>
</dbReference>
<dbReference type="Gene3D" id="3.40.50.2300">
    <property type="match status" value="2"/>
</dbReference>
<feature type="region of interest" description="Disordered" evidence="3">
    <location>
        <begin position="38"/>
        <end position="80"/>
    </location>
</feature>
<dbReference type="PANTHER" id="PTHR30483">
    <property type="entry name" value="LEUCINE-SPECIFIC-BINDING PROTEIN"/>
    <property type="match status" value="1"/>
</dbReference>
<dbReference type="InterPro" id="IPR028082">
    <property type="entry name" value="Peripla_BP_I"/>
</dbReference>
<evidence type="ECO:0000256" key="3">
    <source>
        <dbReference type="SAM" id="MobiDB-lite"/>
    </source>
</evidence>
<feature type="chain" id="PRO_5038847761" description="Leucine-binding protein domain-containing protein" evidence="4">
    <location>
        <begin position="29"/>
        <end position="452"/>
    </location>
</feature>
<protein>
    <recommendedName>
        <fullName evidence="5">Leucine-binding protein domain-containing protein</fullName>
    </recommendedName>
</protein>
<reference evidence="6" key="1">
    <citation type="journal article" date="2022" name="Int. J. Syst. Evol. Microbiol.">
        <title>Pseudomonas aegrilactucae sp. nov. and Pseudomonas morbosilactucae sp. nov., pathogens causing bacterial rot of lettuce in Japan.</title>
        <authorList>
            <person name="Sawada H."/>
            <person name="Fujikawa T."/>
            <person name="Satou M."/>
        </authorList>
    </citation>
    <scope>NUCLEOTIDE SEQUENCE</scope>
    <source>
        <strain evidence="6">0166_1</strain>
    </source>
</reference>